<dbReference type="Proteomes" id="UP000186040">
    <property type="component" value="Unassembled WGS sequence"/>
</dbReference>
<gene>
    <name evidence="3" type="ORF">BJP25_11775</name>
</gene>
<dbReference type="AlphaFoldDB" id="A0A1Q9LQW8"/>
<dbReference type="SUPFAM" id="SSF56601">
    <property type="entry name" value="beta-lactamase/transpeptidase-like"/>
    <property type="match status" value="1"/>
</dbReference>
<reference evidence="3 4" key="1">
    <citation type="submission" date="2016-10" db="EMBL/GenBank/DDBJ databases">
        <title>The Draft Genome Sequence of Actinokineospora bangkokensis 44EHWT reveals the biosynthetic pathway of antifungal compounds Thailandins with unusual extender unit butylmalonyl-CoA.</title>
        <authorList>
            <person name="Greule A."/>
            <person name="Intra B."/>
            <person name="Flemming S."/>
            <person name="Rommel M.G."/>
            <person name="Panbangred W."/>
            <person name="Bechthold A."/>
        </authorList>
    </citation>
    <scope>NUCLEOTIDE SEQUENCE [LARGE SCALE GENOMIC DNA]</scope>
    <source>
        <strain evidence="3 4">44EHW</strain>
    </source>
</reference>
<dbReference type="STRING" id="1193682.BJP25_11775"/>
<dbReference type="OrthoDB" id="503788at2"/>
<proteinExistence type="predicted"/>
<evidence type="ECO:0000259" key="2">
    <source>
        <dbReference type="Pfam" id="PF00144"/>
    </source>
</evidence>
<keyword evidence="4" id="KW-1185">Reference proteome</keyword>
<evidence type="ECO:0000313" key="3">
    <source>
        <dbReference type="EMBL" id="OLR94429.1"/>
    </source>
</evidence>
<dbReference type="Pfam" id="PF00144">
    <property type="entry name" value="Beta-lactamase"/>
    <property type="match status" value="1"/>
</dbReference>
<dbReference type="PANTHER" id="PTHR46825">
    <property type="entry name" value="D-ALANYL-D-ALANINE-CARBOXYPEPTIDASE/ENDOPEPTIDASE AMPH"/>
    <property type="match status" value="1"/>
</dbReference>
<accession>A0A1Q9LQW8</accession>
<evidence type="ECO:0000256" key="1">
    <source>
        <dbReference type="SAM" id="SignalP"/>
    </source>
</evidence>
<dbReference type="InterPro" id="IPR001466">
    <property type="entry name" value="Beta-lactam-related"/>
</dbReference>
<organism evidence="3 4">
    <name type="scientific">Actinokineospora bangkokensis</name>
    <dbReference type="NCBI Taxonomy" id="1193682"/>
    <lineage>
        <taxon>Bacteria</taxon>
        <taxon>Bacillati</taxon>
        <taxon>Actinomycetota</taxon>
        <taxon>Actinomycetes</taxon>
        <taxon>Pseudonocardiales</taxon>
        <taxon>Pseudonocardiaceae</taxon>
        <taxon>Actinokineospora</taxon>
    </lineage>
</organism>
<name>A0A1Q9LQW8_9PSEU</name>
<feature type="chain" id="PRO_5012412639" description="Beta-lactamase-related domain-containing protein" evidence="1">
    <location>
        <begin position="26"/>
        <end position="367"/>
    </location>
</feature>
<dbReference type="InterPro" id="IPR012338">
    <property type="entry name" value="Beta-lactam/transpept-like"/>
</dbReference>
<dbReference type="InterPro" id="IPR050491">
    <property type="entry name" value="AmpC-like"/>
</dbReference>
<protein>
    <recommendedName>
        <fullName evidence="2">Beta-lactamase-related domain-containing protein</fullName>
    </recommendedName>
</protein>
<feature type="domain" description="Beta-lactamase-related" evidence="2">
    <location>
        <begin position="36"/>
        <end position="356"/>
    </location>
</feature>
<dbReference type="PANTHER" id="PTHR46825:SF7">
    <property type="entry name" value="D-ALANYL-D-ALANINE CARBOXYPEPTIDASE"/>
    <property type="match status" value="1"/>
</dbReference>
<dbReference type="Gene3D" id="3.40.710.10">
    <property type="entry name" value="DD-peptidase/beta-lactamase superfamily"/>
    <property type="match status" value="1"/>
</dbReference>
<keyword evidence="1" id="KW-0732">Signal</keyword>
<dbReference type="EMBL" id="MKQR01000007">
    <property type="protein sequence ID" value="OLR94429.1"/>
    <property type="molecule type" value="Genomic_DNA"/>
</dbReference>
<sequence length="367" mass="38614">MVRRAVLVPVALVGALAVAPAAAQAQVDHPATRAAVARYVTVHGPGAAVYAGNSNSSWFVTAGYANPVTRTAIGRDGHIRAASQTKAFTAVTVLKLVQTGQVSLDTPIARYLPGVVTGNGYDENAITVRQLLRHQSGTGTTYVPNPAGAYTLAQLVRYGLDHTPPQFTPGTGYYYSNIGYNILGLLIEEVTGKPYRQAITEATIQPLGLTRTSFPAQGDATLPAPYVPGYLGYRFGPVYFFADTTSTPNPAIFATAGSLTTSLPDLATFQRALNSGQLLPPALLAEMRSTVPIQPAYGDFAYGLGLLRIPLSCGGVAWGHHGDANGHTSVTMVTDDGRFAAVMANSTLNQVTDPDRFTVLDTALCEA</sequence>
<evidence type="ECO:0000313" key="4">
    <source>
        <dbReference type="Proteomes" id="UP000186040"/>
    </source>
</evidence>
<feature type="signal peptide" evidence="1">
    <location>
        <begin position="1"/>
        <end position="25"/>
    </location>
</feature>
<comment type="caution">
    <text evidence="3">The sequence shown here is derived from an EMBL/GenBank/DDBJ whole genome shotgun (WGS) entry which is preliminary data.</text>
</comment>